<proteinExistence type="predicted"/>
<accession>A0A7M4EI09</accession>
<dbReference type="InterPro" id="IPR057534">
    <property type="entry name" value="MXRA7_helical"/>
</dbReference>
<evidence type="ECO:0000259" key="2">
    <source>
        <dbReference type="Pfam" id="PF25473"/>
    </source>
</evidence>
<dbReference type="PANTHER" id="PTHR21845:SF2">
    <property type="entry name" value="MATRIX-REMODELING-ASSOCIATED PROTEIN 7"/>
    <property type="match status" value="1"/>
</dbReference>
<dbReference type="AlphaFoldDB" id="A0A7M4EI09"/>
<feature type="domain" description="Matrix-remodeling-associated protein 7 helical" evidence="2">
    <location>
        <begin position="98"/>
        <end position="159"/>
    </location>
</feature>
<sequence length="160" mass="18008">MAQGLDPAHQAILSSLRTSKKFRKIFICSWLPVKDDRSQGREEPSPAPPHPIPSPTISLPSCPGIATAPCVSQLHCQTGSVGPCRYLCVSADEKFSFKYSPGKLRGNQYKSMMTKEELEEEQRVQRKQLAAIFRLMKEKSDTFGEMSEGDMKEQLRLYDI</sequence>
<dbReference type="GO" id="GO:0030219">
    <property type="term" value="P:megakaryocyte differentiation"/>
    <property type="evidence" value="ECO:0007669"/>
    <property type="project" value="Ensembl"/>
</dbReference>
<evidence type="ECO:0000313" key="3">
    <source>
        <dbReference type="Ensembl" id="ENSCPRP00005010125.1"/>
    </source>
</evidence>
<dbReference type="Ensembl" id="ENSCPRT00005011930.1">
    <property type="protein sequence ID" value="ENSCPRP00005010125.1"/>
    <property type="gene ID" value="ENSCPRG00005007225.1"/>
</dbReference>
<feature type="region of interest" description="Disordered" evidence="1">
    <location>
        <begin position="36"/>
        <end position="58"/>
    </location>
</feature>
<reference evidence="3" key="1">
    <citation type="submission" date="2025-08" db="UniProtKB">
        <authorList>
            <consortium name="Ensembl"/>
        </authorList>
    </citation>
    <scope>IDENTIFICATION</scope>
</reference>
<feature type="compositionally biased region" description="Pro residues" evidence="1">
    <location>
        <begin position="45"/>
        <end position="54"/>
    </location>
</feature>
<evidence type="ECO:0000313" key="4">
    <source>
        <dbReference type="Proteomes" id="UP000594220"/>
    </source>
</evidence>
<dbReference type="PANTHER" id="PTHR21845">
    <property type="entry name" value="TRANSMEMBRANE ANCHOR PROTEIN 1"/>
    <property type="match status" value="1"/>
</dbReference>
<reference evidence="3" key="2">
    <citation type="submission" date="2025-09" db="UniProtKB">
        <authorList>
            <consortium name="Ensembl"/>
        </authorList>
    </citation>
    <scope>IDENTIFICATION</scope>
</reference>
<protein>
    <recommendedName>
        <fullName evidence="2">Matrix-remodeling-associated protein 7 helical domain-containing protein</fullName>
    </recommendedName>
</protein>
<dbReference type="GeneTree" id="ENSGT00940000163380"/>
<evidence type="ECO:0000256" key="1">
    <source>
        <dbReference type="SAM" id="MobiDB-lite"/>
    </source>
</evidence>
<dbReference type="InterPro" id="IPR026622">
    <property type="entry name" value="Mxra7"/>
</dbReference>
<dbReference type="Proteomes" id="UP000594220">
    <property type="component" value="Unplaced"/>
</dbReference>
<organism evidence="3 4">
    <name type="scientific">Crocodylus porosus</name>
    <name type="common">Saltwater crocodile</name>
    <name type="synonym">Estuarine crocodile</name>
    <dbReference type="NCBI Taxonomy" id="8502"/>
    <lineage>
        <taxon>Eukaryota</taxon>
        <taxon>Metazoa</taxon>
        <taxon>Chordata</taxon>
        <taxon>Craniata</taxon>
        <taxon>Vertebrata</taxon>
        <taxon>Euteleostomi</taxon>
        <taxon>Archelosauria</taxon>
        <taxon>Archosauria</taxon>
        <taxon>Crocodylia</taxon>
        <taxon>Longirostres</taxon>
        <taxon>Crocodylidae</taxon>
        <taxon>Crocodylus</taxon>
    </lineage>
</organism>
<dbReference type="Pfam" id="PF25473">
    <property type="entry name" value="MXRA7_helical"/>
    <property type="match status" value="1"/>
</dbReference>
<name>A0A7M4EI09_CROPO</name>
<keyword evidence="4" id="KW-1185">Reference proteome</keyword>